<feature type="domain" description="VanZ-like" evidence="2">
    <location>
        <begin position="22"/>
        <end position="162"/>
    </location>
</feature>
<feature type="transmembrane region" description="Helical" evidence="1">
    <location>
        <begin position="117"/>
        <end position="136"/>
    </location>
</feature>
<dbReference type="RefSeq" id="WP_183570654.1">
    <property type="nucleotide sequence ID" value="NZ_CBCSLB010000050.1"/>
</dbReference>
<keyword evidence="4" id="KW-1185">Reference proteome</keyword>
<dbReference type="Pfam" id="PF04892">
    <property type="entry name" value="VanZ"/>
    <property type="match status" value="1"/>
</dbReference>
<feature type="transmembrane region" description="Helical" evidence="1">
    <location>
        <begin position="142"/>
        <end position="162"/>
    </location>
</feature>
<evidence type="ECO:0000256" key="1">
    <source>
        <dbReference type="SAM" id="Phobius"/>
    </source>
</evidence>
<protein>
    <submittedName>
        <fullName evidence="3">Glycopeptide antibiotics resistance protein</fullName>
    </submittedName>
</protein>
<feature type="transmembrane region" description="Helical" evidence="1">
    <location>
        <begin position="14"/>
        <end position="34"/>
    </location>
</feature>
<evidence type="ECO:0000313" key="3">
    <source>
        <dbReference type="EMBL" id="MBB3155719.1"/>
    </source>
</evidence>
<comment type="caution">
    <text evidence="3">The sequence shown here is derived from an EMBL/GenBank/DDBJ whole genome shotgun (WGS) entry which is preliminary data.</text>
</comment>
<name>A0A7W5CF29_9BACL</name>
<dbReference type="EMBL" id="JACHXW010000028">
    <property type="protein sequence ID" value="MBB3155719.1"/>
    <property type="molecule type" value="Genomic_DNA"/>
</dbReference>
<organism evidence="3 4">
    <name type="scientific">Paenibacillus endophyticus</name>
    <dbReference type="NCBI Taxonomy" id="1294268"/>
    <lineage>
        <taxon>Bacteria</taxon>
        <taxon>Bacillati</taxon>
        <taxon>Bacillota</taxon>
        <taxon>Bacilli</taxon>
        <taxon>Bacillales</taxon>
        <taxon>Paenibacillaceae</taxon>
        <taxon>Paenibacillus</taxon>
    </lineage>
</organism>
<gene>
    <name evidence="3" type="ORF">FHS16_005827</name>
</gene>
<keyword evidence="1" id="KW-0812">Transmembrane</keyword>
<evidence type="ECO:0000259" key="2">
    <source>
        <dbReference type="Pfam" id="PF04892"/>
    </source>
</evidence>
<keyword evidence="1" id="KW-1133">Transmembrane helix</keyword>
<dbReference type="AlphaFoldDB" id="A0A7W5CF29"/>
<dbReference type="InterPro" id="IPR006976">
    <property type="entry name" value="VanZ-like"/>
</dbReference>
<feature type="transmembrane region" description="Helical" evidence="1">
    <location>
        <begin position="94"/>
        <end position="110"/>
    </location>
</feature>
<feature type="transmembrane region" description="Helical" evidence="1">
    <location>
        <begin position="54"/>
        <end position="74"/>
    </location>
</feature>
<evidence type="ECO:0000313" key="4">
    <source>
        <dbReference type="Proteomes" id="UP000518605"/>
    </source>
</evidence>
<accession>A0A7W5CF29</accession>
<keyword evidence="1" id="KW-0472">Membrane</keyword>
<dbReference type="Proteomes" id="UP000518605">
    <property type="component" value="Unassembled WGS sequence"/>
</dbReference>
<proteinExistence type="predicted"/>
<sequence length="187" mass="21432">MGNFRIYWGIFGKYLPFVLTTLITIFIVFAIIYYRRQKSGDQLNAIRTTMSKLVISLVMLGILSVSLLPSNSYLSFQFSIKIQLIPLLAGDLEYLINVVMYLVLISFVTFHTNARNVNPIFFGMMLSLFIEVMQFLLPIGRIASVTDFILNSMGSVIGFCIVRKECKKCQTRVRRKVKLFKLDELSS</sequence>
<reference evidence="3 4" key="1">
    <citation type="submission" date="2020-08" db="EMBL/GenBank/DDBJ databases">
        <title>Genomic Encyclopedia of Type Strains, Phase III (KMG-III): the genomes of soil and plant-associated and newly described type strains.</title>
        <authorList>
            <person name="Whitman W."/>
        </authorList>
    </citation>
    <scope>NUCLEOTIDE SEQUENCE [LARGE SCALE GENOMIC DNA]</scope>
    <source>
        <strain evidence="3 4">CECT 8234</strain>
    </source>
</reference>